<evidence type="ECO:0008006" key="5">
    <source>
        <dbReference type="Google" id="ProtNLM"/>
    </source>
</evidence>
<evidence type="ECO:0000313" key="3">
    <source>
        <dbReference type="EMBL" id="OIW07267.1"/>
    </source>
</evidence>
<feature type="chain" id="PRO_5013312459" description="Pollen Ole e 1 allergen and extensin family protein" evidence="2">
    <location>
        <begin position="24"/>
        <end position="332"/>
    </location>
</feature>
<feature type="region of interest" description="Disordered" evidence="1">
    <location>
        <begin position="249"/>
        <end position="332"/>
    </location>
</feature>
<feature type="signal peptide" evidence="2">
    <location>
        <begin position="1"/>
        <end position="23"/>
    </location>
</feature>
<keyword evidence="4" id="KW-1185">Reference proteome</keyword>
<gene>
    <name evidence="3" type="ORF">TanjilG_08382</name>
</gene>
<dbReference type="OrthoDB" id="1935547at2759"/>
<organism evidence="3 4">
    <name type="scientific">Lupinus angustifolius</name>
    <name type="common">Narrow-leaved blue lupine</name>
    <dbReference type="NCBI Taxonomy" id="3871"/>
    <lineage>
        <taxon>Eukaryota</taxon>
        <taxon>Viridiplantae</taxon>
        <taxon>Streptophyta</taxon>
        <taxon>Embryophyta</taxon>
        <taxon>Tracheophyta</taxon>
        <taxon>Spermatophyta</taxon>
        <taxon>Magnoliopsida</taxon>
        <taxon>eudicotyledons</taxon>
        <taxon>Gunneridae</taxon>
        <taxon>Pentapetalae</taxon>
        <taxon>rosids</taxon>
        <taxon>fabids</taxon>
        <taxon>Fabales</taxon>
        <taxon>Fabaceae</taxon>
        <taxon>Papilionoideae</taxon>
        <taxon>50 kb inversion clade</taxon>
        <taxon>genistoids sensu lato</taxon>
        <taxon>core genistoids</taxon>
        <taxon>Genisteae</taxon>
        <taxon>Lupinus</taxon>
    </lineage>
</organism>
<name>A0A1J7I383_LUPAN</name>
<protein>
    <recommendedName>
        <fullName evidence="5">Pollen Ole e 1 allergen and extensin family protein</fullName>
    </recommendedName>
</protein>
<dbReference type="Proteomes" id="UP000188354">
    <property type="component" value="Chromosome LG08"/>
</dbReference>
<dbReference type="AlphaFoldDB" id="A0A1J7I383"/>
<feature type="compositionally biased region" description="Pro residues" evidence="1">
    <location>
        <begin position="249"/>
        <end position="317"/>
    </location>
</feature>
<dbReference type="STRING" id="3871.A0A1J7I383"/>
<dbReference type="EMBL" id="CM007368">
    <property type="protein sequence ID" value="OIW07267.1"/>
    <property type="molecule type" value="Genomic_DNA"/>
</dbReference>
<dbReference type="Pfam" id="PF01190">
    <property type="entry name" value="Pollen_Ole_e_1"/>
    <property type="match status" value="1"/>
</dbReference>
<dbReference type="Gramene" id="OIW07267">
    <property type="protein sequence ID" value="OIW07267"/>
    <property type="gene ID" value="TanjilG_08382"/>
</dbReference>
<reference evidence="3 4" key="1">
    <citation type="journal article" date="2017" name="Plant Biotechnol. J.">
        <title>A comprehensive draft genome sequence for lupin (Lupinus angustifolius), an emerging health food: insights into plant-microbe interactions and legume evolution.</title>
        <authorList>
            <person name="Hane J.K."/>
            <person name="Ming Y."/>
            <person name="Kamphuis L.G."/>
            <person name="Nelson M.N."/>
            <person name="Garg G."/>
            <person name="Atkins C.A."/>
            <person name="Bayer P.E."/>
            <person name="Bravo A."/>
            <person name="Bringans S."/>
            <person name="Cannon S."/>
            <person name="Edwards D."/>
            <person name="Foley R."/>
            <person name="Gao L.L."/>
            <person name="Harrison M.J."/>
            <person name="Huang W."/>
            <person name="Hurgobin B."/>
            <person name="Li S."/>
            <person name="Liu C.W."/>
            <person name="McGrath A."/>
            <person name="Morahan G."/>
            <person name="Murray J."/>
            <person name="Weller J."/>
            <person name="Jian J."/>
            <person name="Singh K.B."/>
        </authorList>
    </citation>
    <scope>NUCLEOTIDE SEQUENCE [LARGE SCALE GENOMIC DNA]</scope>
    <source>
        <strain evidence="4">cv. Tanjil</strain>
        <tissue evidence="3">Whole plant</tissue>
    </source>
</reference>
<dbReference type="OMA" id="YCETCFQ"/>
<keyword evidence="2" id="KW-0732">Signal</keyword>
<evidence type="ECO:0000313" key="4">
    <source>
        <dbReference type="Proteomes" id="UP000188354"/>
    </source>
</evidence>
<accession>A0A1J7I383</accession>
<evidence type="ECO:0000256" key="2">
    <source>
        <dbReference type="SAM" id="SignalP"/>
    </source>
</evidence>
<dbReference type="PANTHER" id="PTHR47273:SF4">
    <property type="entry name" value="EXPRESSED PROTEIN"/>
    <property type="match status" value="1"/>
</dbReference>
<feature type="compositionally biased region" description="Low complexity" evidence="1">
    <location>
        <begin position="318"/>
        <end position="332"/>
    </location>
</feature>
<sequence>MNLRMCWFLVIMFLSVTYDSTFSEARHDKKLPYAVVVGTVYCDTCFQQDFSMGSHFISGASVAVECRDGSSNPTFKKEVKTNEHGEFKVQLPFSVSKHVRRIKGCNVKLISSSEPYCAVASSATSSSLNLKSRKQGLHIFSAGFFTFKPLKQPNLCNQKPSIQNTNFLGSMKSYFPPNIDPSFPPPLQDPTTPSVGDLLPNLPTLPPILGIQIPPLLPPDEKVVNPQHLPFFSPIPFFPPPIVPNPLQPPPLVPNPLQPPPLVPNPLQPPSSPLIPNPLQPPSPTPLFPNPFQPPPSPPPSSPLFPFPPLFPSPGTPPSSSSSSSSTKNGSP</sequence>
<evidence type="ECO:0000256" key="1">
    <source>
        <dbReference type="SAM" id="MobiDB-lite"/>
    </source>
</evidence>
<dbReference type="PANTHER" id="PTHR47273">
    <property type="entry name" value="EXPRESSED PROTEIN"/>
    <property type="match status" value="1"/>
</dbReference>
<dbReference type="KEGG" id="lang:109353344"/>
<proteinExistence type="predicted"/>